<dbReference type="Proteomes" id="UP001497444">
    <property type="component" value="Chromosome 5"/>
</dbReference>
<name>A0ABP0X4U3_9BRYO</name>
<dbReference type="SUPFAM" id="SSF56784">
    <property type="entry name" value="HAD-like"/>
    <property type="match status" value="1"/>
</dbReference>
<dbReference type="Gene3D" id="1.10.150.240">
    <property type="entry name" value="Putative phosphatase, domain 2"/>
    <property type="match status" value="1"/>
</dbReference>
<dbReference type="SFLD" id="SFLDS00003">
    <property type="entry name" value="Haloacid_Dehalogenase"/>
    <property type="match status" value="1"/>
</dbReference>
<dbReference type="Gene3D" id="3.40.50.1000">
    <property type="entry name" value="HAD superfamily/HAD-like"/>
    <property type="match status" value="1"/>
</dbReference>
<proteinExistence type="predicted"/>
<protein>
    <submittedName>
        <fullName evidence="1">Uncharacterized protein</fullName>
    </submittedName>
</protein>
<dbReference type="SFLD" id="SFLDG01129">
    <property type="entry name" value="C1.5:_HAD__Beta-PGM__Phosphata"/>
    <property type="match status" value="1"/>
</dbReference>
<reference evidence="1" key="1">
    <citation type="submission" date="2024-02" db="EMBL/GenBank/DDBJ databases">
        <authorList>
            <consortium name="ELIXIR-Norway"/>
            <consortium name="Elixir Norway"/>
        </authorList>
    </citation>
    <scope>NUCLEOTIDE SEQUENCE</scope>
</reference>
<dbReference type="PANTHER" id="PTHR42896:SF4">
    <property type="entry name" value="OS08G0485900 PROTEIN"/>
    <property type="match status" value="1"/>
</dbReference>
<dbReference type="Pfam" id="PF00702">
    <property type="entry name" value="Hydrolase"/>
    <property type="match status" value="1"/>
</dbReference>
<gene>
    <name evidence="1" type="ORF">CSSPJE1EN1_LOCUS19155</name>
</gene>
<dbReference type="EMBL" id="OZ020100">
    <property type="protein sequence ID" value="CAK9273677.1"/>
    <property type="molecule type" value="Genomic_DNA"/>
</dbReference>
<dbReference type="InterPro" id="IPR006439">
    <property type="entry name" value="HAD-SF_hydro_IA"/>
</dbReference>
<dbReference type="InterPro" id="IPR036412">
    <property type="entry name" value="HAD-like_sf"/>
</dbReference>
<sequence length="346" mass="37243">MSQSQSSSIVTYQSTISVVTTMFSSPRTPPSSSPALQLCLSFGSCGSYGGSQFASTCGNAIWRRSRSRSRRSCSSGGGVCPGSTGSIVKCRDALDALVFDCDGVILESEDLHRRAYNAAFHHFNVCCPQSPEPLVWTSEFYDELQNQIGGGKPKMRWYFNKNGWPTSTISSKPPVGEQDQATVIDTIQDWKTDKYKDIIRSGAVEPRPGVLRLMDEARVLGLKISVCSAATKSSVVFCLTNLLGKERFEALDCFLAGDDVDKKKPDPSIYRRAAEVLGVAPGNCLVVEDSIIGLQAACGAGMSCIISYTSSTSKQDFGAAKAVYPDLGSVSIRDLVELVEGMPATF</sequence>
<evidence type="ECO:0000313" key="1">
    <source>
        <dbReference type="EMBL" id="CAK9273677.1"/>
    </source>
</evidence>
<evidence type="ECO:0000313" key="2">
    <source>
        <dbReference type="Proteomes" id="UP001497444"/>
    </source>
</evidence>
<dbReference type="InterPro" id="IPR023214">
    <property type="entry name" value="HAD_sf"/>
</dbReference>
<dbReference type="InterPro" id="IPR023198">
    <property type="entry name" value="PGP-like_dom2"/>
</dbReference>
<organism evidence="1 2">
    <name type="scientific">Sphagnum jensenii</name>
    <dbReference type="NCBI Taxonomy" id="128206"/>
    <lineage>
        <taxon>Eukaryota</taxon>
        <taxon>Viridiplantae</taxon>
        <taxon>Streptophyta</taxon>
        <taxon>Embryophyta</taxon>
        <taxon>Bryophyta</taxon>
        <taxon>Sphagnophytina</taxon>
        <taxon>Sphagnopsida</taxon>
        <taxon>Sphagnales</taxon>
        <taxon>Sphagnaceae</taxon>
        <taxon>Sphagnum</taxon>
    </lineage>
</organism>
<dbReference type="InterPro" id="IPR044999">
    <property type="entry name" value="CbbY-like"/>
</dbReference>
<accession>A0ABP0X4U3</accession>
<keyword evidence="2" id="KW-1185">Reference proteome</keyword>
<dbReference type="NCBIfam" id="TIGR01509">
    <property type="entry name" value="HAD-SF-IA-v3"/>
    <property type="match status" value="1"/>
</dbReference>
<dbReference type="CDD" id="cd07528">
    <property type="entry name" value="HAD_CbbY-like"/>
    <property type="match status" value="1"/>
</dbReference>
<dbReference type="PANTHER" id="PTHR42896">
    <property type="entry name" value="XYLULOSE-1,5-BISPHOSPHATE (XUBP) PHOSPHATASE"/>
    <property type="match status" value="1"/>
</dbReference>